<reference evidence="1 2" key="1">
    <citation type="submission" date="2016-11" db="EMBL/GenBank/DDBJ databases">
        <authorList>
            <person name="Jaros S."/>
            <person name="Januszkiewicz K."/>
            <person name="Wedrychowicz H."/>
        </authorList>
    </citation>
    <scope>NUCLEOTIDE SEQUENCE [LARGE SCALE GENOMIC DNA]</scope>
    <source>
        <strain evidence="1 2">DSM 27406</strain>
    </source>
</reference>
<dbReference type="STRING" id="1419482.SAMN05444266_10872"/>
<dbReference type="Proteomes" id="UP000184420">
    <property type="component" value="Unassembled WGS sequence"/>
</dbReference>
<name>A0A1M7IRP8_9BACT</name>
<dbReference type="AlphaFoldDB" id="A0A1M7IRP8"/>
<evidence type="ECO:0000313" key="2">
    <source>
        <dbReference type="Proteomes" id="UP000184420"/>
    </source>
</evidence>
<dbReference type="OrthoDB" id="7295299at2"/>
<organism evidence="1 2">
    <name type="scientific">Chitinophaga jiangningensis</name>
    <dbReference type="NCBI Taxonomy" id="1419482"/>
    <lineage>
        <taxon>Bacteria</taxon>
        <taxon>Pseudomonadati</taxon>
        <taxon>Bacteroidota</taxon>
        <taxon>Chitinophagia</taxon>
        <taxon>Chitinophagales</taxon>
        <taxon>Chitinophagaceae</taxon>
        <taxon>Chitinophaga</taxon>
    </lineage>
</organism>
<evidence type="ECO:0000313" key="1">
    <source>
        <dbReference type="EMBL" id="SHM43466.1"/>
    </source>
</evidence>
<dbReference type="EMBL" id="FRBL01000008">
    <property type="protein sequence ID" value="SHM43466.1"/>
    <property type="molecule type" value="Genomic_DNA"/>
</dbReference>
<protein>
    <submittedName>
        <fullName evidence="1">Uncharacterized protein</fullName>
    </submittedName>
</protein>
<proteinExistence type="predicted"/>
<gene>
    <name evidence="1" type="ORF">SAMN05444266_10872</name>
</gene>
<keyword evidence="2" id="KW-1185">Reference proteome</keyword>
<accession>A0A1M7IRP8</accession>
<dbReference type="RefSeq" id="WP_073084892.1">
    <property type="nucleotide sequence ID" value="NZ_FRBL01000008.1"/>
</dbReference>
<sequence length="666" mass="76252">MIFLSCQPDELYFIWQIQVQLFNFERLGINSNDVHVLFGIRDKTISSNLKQFLAENAFGKVFIYPDTRSFMNYASTIRPHIIRKHIEQFPELAKATIFYHDSDIIFTKPPAFRHLLPGDTWYASDTRSYISAESIVKIAGHKTLYEMAAIVEIDPHLLLLNSEHTGGAQYILKNTNSSFWQEIENTSEKLFNYLMGNPAINALQPWCADMWAILWTAWKKGQVITVDKALDFSWPHQPVQTLSRNSILHNCGVPLKLMDKMFCKGAFKVYTPFGINKRAYDQTVCASRYVEEIHRYSVHHNIKINTSTQSMKKRYTEEKAIEIISDILKIKAEKTNNLSQHDLLSISILLFHADQVYPDNQYKYIAEATLEDAASRPLSNDFSITKGATAFGLTLEHLQQHGFINVDIDDILMEVDNACTEFLLKSTNINIQNQLQIFSIIHYLCKRSCDSTKFMQAFEQAATLLKKYVHQHYKGFLSNNKLASIDAELPLLSLSCQLSRKVLPAISELVDILSTSILHYLYIRQNEPKLFTGRILSHLCDAENILSNTEKTEKTNKLLSYYASFLQTRANTILFPENIHLSTGIGRALMHHLKLAELAPRLNEISVFNNYLVDIMKDSIIQETAHKPGRIYPVNSFINPVCEYGLSTLAIKQPATLLQIENLYLS</sequence>